<evidence type="ECO:0000313" key="3">
    <source>
        <dbReference type="Proteomes" id="UP000510822"/>
    </source>
</evidence>
<accession>A0A7D5VA87</accession>
<evidence type="ECO:0000313" key="2">
    <source>
        <dbReference type="EMBL" id="QLI82051.1"/>
    </source>
</evidence>
<dbReference type="KEGG" id="cfon:HZU75_11220"/>
<feature type="compositionally biased region" description="Low complexity" evidence="1">
    <location>
        <begin position="14"/>
        <end position="35"/>
    </location>
</feature>
<reference evidence="2 3" key="1">
    <citation type="journal article" date="2016" name="Int. J. Syst. Evol. Microbiol.">
        <title>Chitinibacter fontanus sp. nov., isolated from a spring.</title>
        <authorList>
            <person name="Sheu S.Y."/>
            <person name="Li Y.S."/>
            <person name="Young C.C."/>
            <person name="Chen W.M."/>
        </authorList>
    </citation>
    <scope>NUCLEOTIDE SEQUENCE [LARGE SCALE GENOMIC DNA]</scope>
    <source>
        <strain evidence="2 3">STM-7</strain>
    </source>
</reference>
<protein>
    <recommendedName>
        <fullName evidence="4">DUF5610 domain-containing protein</fullName>
    </recommendedName>
</protein>
<evidence type="ECO:0008006" key="4">
    <source>
        <dbReference type="Google" id="ProtNLM"/>
    </source>
</evidence>
<dbReference type="RefSeq" id="WP_180306141.1">
    <property type="nucleotide sequence ID" value="NZ_CP058952.1"/>
</dbReference>
<keyword evidence="3" id="KW-1185">Reference proteome</keyword>
<gene>
    <name evidence="2" type="ORF">HZU75_11220</name>
</gene>
<evidence type="ECO:0000256" key="1">
    <source>
        <dbReference type="SAM" id="MobiDB-lite"/>
    </source>
</evidence>
<organism evidence="2 3">
    <name type="scientific">Chitinibacter fontanus</name>
    <dbReference type="NCBI Taxonomy" id="1737446"/>
    <lineage>
        <taxon>Bacteria</taxon>
        <taxon>Pseudomonadati</taxon>
        <taxon>Pseudomonadota</taxon>
        <taxon>Betaproteobacteria</taxon>
        <taxon>Neisseriales</taxon>
        <taxon>Chitinibacteraceae</taxon>
        <taxon>Chitinibacter</taxon>
    </lineage>
</organism>
<dbReference type="AlphaFoldDB" id="A0A7D5VA87"/>
<sequence>MMNTMISSLGVNVSSSSSLSLRSSTTPAPTRSNPNEPAASQEKVDISGKADEALTYTNPKNTRIVPPDLETLLAESQKKAEGLINLVRNLVQEQGLDFKLVASGQQKLTADPATIDAAKAAISDDGEFGVKKVAERILSFAKFAIGNDPAQLDKIRNAVQQGFDSAKEALGGALPEISQQTYDAIMGEFDRWQKEGIPTGDTVTLAPSQPKAETGKV</sequence>
<dbReference type="EMBL" id="CP058952">
    <property type="protein sequence ID" value="QLI82051.1"/>
    <property type="molecule type" value="Genomic_DNA"/>
</dbReference>
<name>A0A7D5VA87_9NEIS</name>
<feature type="region of interest" description="Disordered" evidence="1">
    <location>
        <begin position="14"/>
        <end position="50"/>
    </location>
</feature>
<proteinExistence type="predicted"/>
<dbReference type="Proteomes" id="UP000510822">
    <property type="component" value="Chromosome"/>
</dbReference>
<feature type="region of interest" description="Disordered" evidence="1">
    <location>
        <begin position="197"/>
        <end position="217"/>
    </location>
</feature>